<dbReference type="RefSeq" id="WP_209593941.1">
    <property type="nucleotide sequence ID" value="NZ_JAGJCF010000004.1"/>
</dbReference>
<keyword evidence="1" id="KW-1133">Transmembrane helix</keyword>
<gene>
    <name evidence="2" type="ORF">J6595_08015</name>
</gene>
<feature type="transmembrane region" description="Helical" evidence="1">
    <location>
        <begin position="103"/>
        <end position="123"/>
    </location>
</feature>
<sequence>MYEILVKAHGGLALLALLLSIFWVGVAMTAPSGAVTTVSGMRKGVYIGAVALTSLVGLLGLVLLAMMPSWAGQAFTWVGLVVLVAYPILGARSRRAYAAGQKGTAIGLSVAMVALVVVAYGVMVAKPF</sequence>
<evidence type="ECO:0000256" key="1">
    <source>
        <dbReference type="SAM" id="Phobius"/>
    </source>
</evidence>
<feature type="transmembrane region" description="Helical" evidence="1">
    <location>
        <begin position="74"/>
        <end position="91"/>
    </location>
</feature>
<proteinExistence type="predicted"/>
<keyword evidence="1" id="KW-0812">Transmembrane</keyword>
<dbReference type="Proteomes" id="UP000678276">
    <property type="component" value="Unassembled WGS sequence"/>
</dbReference>
<accession>A0ABS4BFJ8</accession>
<feature type="transmembrane region" description="Helical" evidence="1">
    <location>
        <begin position="45"/>
        <end position="68"/>
    </location>
</feature>
<keyword evidence="1" id="KW-0472">Membrane</keyword>
<reference evidence="2 3" key="1">
    <citation type="submission" date="2021-04" db="EMBL/GenBank/DDBJ databases">
        <title>Whole genome sequence of Jiella sp. KSK16Y-1.</title>
        <authorList>
            <person name="Tuo L."/>
        </authorList>
    </citation>
    <scope>NUCLEOTIDE SEQUENCE [LARGE SCALE GENOMIC DNA]</scope>
    <source>
        <strain evidence="2 3">KSK16Y-1</strain>
    </source>
</reference>
<keyword evidence="3" id="KW-1185">Reference proteome</keyword>
<evidence type="ECO:0008006" key="4">
    <source>
        <dbReference type="Google" id="ProtNLM"/>
    </source>
</evidence>
<protein>
    <recommendedName>
        <fullName evidence="4">DUF2269 family protein</fullName>
    </recommendedName>
</protein>
<evidence type="ECO:0000313" key="3">
    <source>
        <dbReference type="Proteomes" id="UP000678276"/>
    </source>
</evidence>
<organism evidence="2 3">
    <name type="scientific">Jiella mangrovi</name>
    <dbReference type="NCBI Taxonomy" id="2821407"/>
    <lineage>
        <taxon>Bacteria</taxon>
        <taxon>Pseudomonadati</taxon>
        <taxon>Pseudomonadota</taxon>
        <taxon>Alphaproteobacteria</taxon>
        <taxon>Hyphomicrobiales</taxon>
        <taxon>Aurantimonadaceae</taxon>
        <taxon>Jiella</taxon>
    </lineage>
</organism>
<feature type="transmembrane region" description="Helical" evidence="1">
    <location>
        <begin position="12"/>
        <end position="33"/>
    </location>
</feature>
<name>A0ABS4BFJ8_9HYPH</name>
<comment type="caution">
    <text evidence="2">The sequence shown here is derived from an EMBL/GenBank/DDBJ whole genome shotgun (WGS) entry which is preliminary data.</text>
</comment>
<dbReference type="EMBL" id="JAGJCF010000004">
    <property type="protein sequence ID" value="MBP0615522.1"/>
    <property type="molecule type" value="Genomic_DNA"/>
</dbReference>
<evidence type="ECO:0000313" key="2">
    <source>
        <dbReference type="EMBL" id="MBP0615522.1"/>
    </source>
</evidence>